<accession>A0AAV5UJA9</accession>
<organism evidence="1 2">
    <name type="scientific">Pristionchus entomophagus</name>
    <dbReference type="NCBI Taxonomy" id="358040"/>
    <lineage>
        <taxon>Eukaryota</taxon>
        <taxon>Metazoa</taxon>
        <taxon>Ecdysozoa</taxon>
        <taxon>Nematoda</taxon>
        <taxon>Chromadorea</taxon>
        <taxon>Rhabditida</taxon>
        <taxon>Rhabditina</taxon>
        <taxon>Diplogasteromorpha</taxon>
        <taxon>Diplogasteroidea</taxon>
        <taxon>Neodiplogasteridae</taxon>
        <taxon>Pristionchus</taxon>
    </lineage>
</organism>
<evidence type="ECO:0000313" key="2">
    <source>
        <dbReference type="Proteomes" id="UP001432027"/>
    </source>
</evidence>
<protein>
    <recommendedName>
        <fullName evidence="3">Sushi domain-containing protein</fullName>
    </recommendedName>
</protein>
<proteinExistence type="predicted"/>
<evidence type="ECO:0008006" key="3">
    <source>
        <dbReference type="Google" id="ProtNLM"/>
    </source>
</evidence>
<feature type="non-terminal residue" evidence="1">
    <location>
        <position position="1"/>
    </location>
</feature>
<reference evidence="1" key="1">
    <citation type="submission" date="2023-10" db="EMBL/GenBank/DDBJ databases">
        <title>Genome assembly of Pristionchus species.</title>
        <authorList>
            <person name="Yoshida K."/>
            <person name="Sommer R.J."/>
        </authorList>
    </citation>
    <scope>NUCLEOTIDE SEQUENCE</scope>
    <source>
        <strain evidence="1">RS0144</strain>
    </source>
</reference>
<dbReference type="Proteomes" id="UP001432027">
    <property type="component" value="Unassembled WGS sequence"/>
</dbReference>
<keyword evidence="2" id="KW-1185">Reference proteome</keyword>
<dbReference type="EMBL" id="BTSX01000006">
    <property type="protein sequence ID" value="GMT06561.1"/>
    <property type="molecule type" value="Genomic_DNA"/>
</dbReference>
<sequence length="398" mass="43771">TFLLLFLLSPLVTSCPDNECLLERQKEQEEDQRSFDCRSCKALDVDSCPEEGYDCAENLKMTSKVLNADDDCVCSWMKCADSKATLLVEGKPVDKIHCINQTWMTSRTWNGAVVDAAVCALKCGATCVSLPNQGFETDNRLSNFAALPADDEHKCGWGTCEKAAYVSNVGSTPVILQTPTPVEFTCNAASSWSKKAAPNMGDRYTRIQCIKNSCQDSTPSYETQPSVCGIKYTCYEPQLTNTNEPTFNNALTCKRPNALRYKNNINQSPVVPVCSLGQWTDGETSLNTGDLLLCIDCPDFDVAPSSKADPVNTGTELKCPAPYKLKIKVDLFKLCPSNPSNPLYTTCWKSSAVITFDVVSVVCDEEFQWDTKGSIIDNFVSLKDAVKNGLKWKALCTN</sequence>
<dbReference type="AlphaFoldDB" id="A0AAV5UJA9"/>
<gene>
    <name evidence="1" type="ORF">PENTCL1PPCAC_28735</name>
</gene>
<evidence type="ECO:0000313" key="1">
    <source>
        <dbReference type="EMBL" id="GMT06561.1"/>
    </source>
</evidence>
<name>A0AAV5UJA9_9BILA</name>
<comment type="caution">
    <text evidence="1">The sequence shown here is derived from an EMBL/GenBank/DDBJ whole genome shotgun (WGS) entry which is preliminary data.</text>
</comment>